<accession>A0ABS6BKK8</accession>
<dbReference type="RefSeq" id="WP_216325807.1">
    <property type="nucleotide sequence ID" value="NZ_JAHKRT010000007.1"/>
</dbReference>
<comment type="caution">
    <text evidence="1">The sequence shown here is derived from an EMBL/GenBank/DDBJ whole genome shotgun (WGS) entry which is preliminary data.</text>
</comment>
<name>A0ABS6BKK8_9SPHN</name>
<dbReference type="EMBL" id="JAHKRT010000007">
    <property type="protein sequence ID" value="MBU3078842.1"/>
    <property type="molecule type" value="Genomic_DNA"/>
</dbReference>
<proteinExistence type="predicted"/>
<sequence length="87" mass="9184">MLLEMLKDHLDRGSGSLVVALQLASGLEHSKAILAGADDVGIVVLGESGKDRRHVFFPWSSIRSIAIQLASEPELIAHPVTPGTGIS</sequence>
<gene>
    <name evidence="1" type="ORF">KOF26_13290</name>
</gene>
<dbReference type="Proteomes" id="UP000776276">
    <property type="component" value="Unassembled WGS sequence"/>
</dbReference>
<evidence type="ECO:0000313" key="1">
    <source>
        <dbReference type="EMBL" id="MBU3078842.1"/>
    </source>
</evidence>
<reference evidence="1 2" key="1">
    <citation type="submission" date="2021-06" db="EMBL/GenBank/DDBJ databases">
        <title>Sphingomonas sp. XMGL2, whole genome shotgun sequencing project.</title>
        <authorList>
            <person name="Zhao G."/>
            <person name="Shen L."/>
        </authorList>
    </citation>
    <scope>NUCLEOTIDE SEQUENCE [LARGE SCALE GENOMIC DNA]</scope>
    <source>
        <strain evidence="1 2">XMGL2</strain>
    </source>
</reference>
<protein>
    <submittedName>
        <fullName evidence="1">Uncharacterized protein</fullName>
    </submittedName>
</protein>
<keyword evidence="2" id="KW-1185">Reference proteome</keyword>
<evidence type="ECO:0000313" key="2">
    <source>
        <dbReference type="Proteomes" id="UP000776276"/>
    </source>
</evidence>
<organism evidence="1 2">
    <name type="scientific">Sphingomonas quercus</name>
    <dbReference type="NCBI Taxonomy" id="2842451"/>
    <lineage>
        <taxon>Bacteria</taxon>
        <taxon>Pseudomonadati</taxon>
        <taxon>Pseudomonadota</taxon>
        <taxon>Alphaproteobacteria</taxon>
        <taxon>Sphingomonadales</taxon>
        <taxon>Sphingomonadaceae</taxon>
        <taxon>Sphingomonas</taxon>
    </lineage>
</organism>